<name>A0A8H3A9V2_9AGAM</name>
<dbReference type="GO" id="GO:0003677">
    <property type="term" value="F:DNA binding"/>
    <property type="evidence" value="ECO:0007669"/>
    <property type="project" value="InterPro"/>
</dbReference>
<dbReference type="InterPro" id="IPR050815">
    <property type="entry name" value="TF_fung"/>
</dbReference>
<evidence type="ECO:0000256" key="5">
    <source>
        <dbReference type="ARBA" id="ARBA00023242"/>
    </source>
</evidence>
<comment type="subcellular location">
    <subcellularLocation>
        <location evidence="1">Nucleus</location>
    </subcellularLocation>
</comment>
<dbReference type="PANTHER" id="PTHR47338">
    <property type="entry name" value="ZN(II)2CYS6 TRANSCRIPTION FACTOR (EUROFUNG)-RELATED"/>
    <property type="match status" value="1"/>
</dbReference>
<keyword evidence="4" id="KW-0804">Transcription</keyword>
<evidence type="ECO:0000256" key="2">
    <source>
        <dbReference type="ARBA" id="ARBA00022723"/>
    </source>
</evidence>
<keyword evidence="5" id="KW-0539">Nucleus</keyword>
<dbReference type="PANTHER" id="PTHR47338:SF29">
    <property type="entry name" value="ZN(2)-C6 FUNGAL-TYPE DOMAIN-CONTAINING PROTEIN"/>
    <property type="match status" value="1"/>
</dbReference>
<dbReference type="GO" id="GO:0006351">
    <property type="term" value="P:DNA-templated transcription"/>
    <property type="evidence" value="ECO:0007669"/>
    <property type="project" value="InterPro"/>
</dbReference>
<dbReference type="InterPro" id="IPR007219">
    <property type="entry name" value="XnlR_reg_dom"/>
</dbReference>
<evidence type="ECO:0000313" key="8">
    <source>
        <dbReference type="Proteomes" id="UP000663853"/>
    </source>
</evidence>
<evidence type="ECO:0000256" key="4">
    <source>
        <dbReference type="ARBA" id="ARBA00023163"/>
    </source>
</evidence>
<dbReference type="CDD" id="cd12148">
    <property type="entry name" value="fungal_TF_MHR"/>
    <property type="match status" value="2"/>
</dbReference>
<proteinExistence type="predicted"/>
<dbReference type="SMART" id="SM00906">
    <property type="entry name" value="Fungal_trans"/>
    <property type="match status" value="2"/>
</dbReference>
<feature type="domain" description="Xylanolytic transcriptional activator regulatory" evidence="6">
    <location>
        <begin position="616"/>
        <end position="709"/>
    </location>
</feature>
<sequence length="942" mass="105555">MLLRRGPSDISLPSEASKKLLSMFMQRKLISGFELHVGRVVRSFQHGSSEPAVPALFYAMLLLGCHFISDPELKFWENMFYERTKREIEANVARAYTNDRMKYNPLYHLQAMVMLGQWFYLKNRLLEGYVYVTRAMQFAIALGLHELDTRTYGHYVAMGQKPSCGVAERWSPRDPIELGEAINLWWSCFEREYGGIVLNGLPPSISLDQVKTVWPVALSDFEDMGESELPNDNHSVSSIFDPEHYHIIADVSQDTANCIVAKGTILTYSAGKLDTERMSGSEVTDEWWARFEECDRGIVSFTESVRKAYFGRDIEEVAMVALAHTAVDCATIQLHGPLADYELGIGAQGDSRGLLADNSLGGYSYMRCIEACRSIALATAYIEGIDTGYMQMFFGISWSCAAGVLAKHIPRLRQSGCTEQAQEMEQQLRLLAKSMKRLLATYPVLEQEPKHFSPGTPPAAASSAGAVLPHPEPILPSIHSRFSFKPQPNTGWSGVGGSEPSTEIIRRLLDIFIQRHVQCCFELELNKVMRSLEPGAAEPIIPALYNAMLLVACHFTQDPELRAWEGAFLERTKWEIEANITRAHGGRTHNYNSLHHLVAMSLFGFYFYLKGRLLEGYVYTGQATRFAVALGMHQLHSRIFRERSASSNTIGQSLVEPWYPASQGELAEAINVWWKCCGLDMGGSALNGLPTSISPEEITTVWPRLLSEYEPGQIIPDDNHSVESLFDPQLSHIVTDSSQDNVQCLLAKACILMISSAKLATERISGAEISDEWWMRFEQVDRCVNRFMETMPPVYLGRNNEELSHLIIAHSGIYCAQVQLHSTLAEYEVAQAAQDSYQDFLGGVSYTRCTEACRATALAAAVVSHLDMSNMLLFIGIAWVSVSEVLIRDIPRLRRGGKFAQAREKEHQLAIIEKCMERGATTYPVFSLQLNQIQLLKGRQPS</sequence>
<evidence type="ECO:0000256" key="3">
    <source>
        <dbReference type="ARBA" id="ARBA00023015"/>
    </source>
</evidence>
<accession>A0A8H3A9V2</accession>
<dbReference type="GO" id="GO:0000981">
    <property type="term" value="F:DNA-binding transcription factor activity, RNA polymerase II-specific"/>
    <property type="evidence" value="ECO:0007669"/>
    <property type="project" value="InterPro"/>
</dbReference>
<comment type="caution">
    <text evidence="7">The sequence shown here is derived from an EMBL/GenBank/DDBJ whole genome shotgun (WGS) entry which is preliminary data.</text>
</comment>
<organism evidence="7 8">
    <name type="scientific">Rhizoctonia solani</name>
    <dbReference type="NCBI Taxonomy" id="456999"/>
    <lineage>
        <taxon>Eukaryota</taxon>
        <taxon>Fungi</taxon>
        <taxon>Dikarya</taxon>
        <taxon>Basidiomycota</taxon>
        <taxon>Agaricomycotina</taxon>
        <taxon>Agaricomycetes</taxon>
        <taxon>Cantharellales</taxon>
        <taxon>Ceratobasidiaceae</taxon>
        <taxon>Rhizoctonia</taxon>
    </lineage>
</organism>
<dbReference type="AlphaFoldDB" id="A0A8H3A9V2"/>
<dbReference type="EMBL" id="CAJMXA010000080">
    <property type="protein sequence ID" value="CAE6415055.1"/>
    <property type="molecule type" value="Genomic_DNA"/>
</dbReference>
<keyword evidence="2" id="KW-0479">Metal-binding</keyword>
<dbReference type="GO" id="GO:0008270">
    <property type="term" value="F:zinc ion binding"/>
    <property type="evidence" value="ECO:0007669"/>
    <property type="project" value="InterPro"/>
</dbReference>
<gene>
    <name evidence="7" type="ORF">RDB_LOCUS5144</name>
</gene>
<reference evidence="7" key="1">
    <citation type="submission" date="2021-01" db="EMBL/GenBank/DDBJ databases">
        <authorList>
            <person name="Kaushik A."/>
        </authorList>
    </citation>
    <scope>NUCLEOTIDE SEQUENCE</scope>
    <source>
        <strain evidence="7">AG6-10EEA</strain>
    </source>
</reference>
<evidence type="ECO:0000259" key="6">
    <source>
        <dbReference type="SMART" id="SM00906"/>
    </source>
</evidence>
<dbReference type="Proteomes" id="UP000663853">
    <property type="component" value="Unassembled WGS sequence"/>
</dbReference>
<evidence type="ECO:0000313" key="7">
    <source>
        <dbReference type="EMBL" id="CAE6415055.1"/>
    </source>
</evidence>
<evidence type="ECO:0000256" key="1">
    <source>
        <dbReference type="ARBA" id="ARBA00004123"/>
    </source>
</evidence>
<protein>
    <recommendedName>
        <fullName evidence="6">Xylanolytic transcriptional activator regulatory domain-containing protein</fullName>
    </recommendedName>
</protein>
<keyword evidence="3" id="KW-0805">Transcription regulation</keyword>
<dbReference type="Pfam" id="PF04082">
    <property type="entry name" value="Fungal_trans"/>
    <property type="match status" value="2"/>
</dbReference>
<feature type="domain" description="Xylanolytic transcriptional activator regulatory" evidence="6">
    <location>
        <begin position="128"/>
        <end position="221"/>
    </location>
</feature>
<dbReference type="GO" id="GO:0005634">
    <property type="term" value="C:nucleus"/>
    <property type="evidence" value="ECO:0007669"/>
    <property type="project" value="UniProtKB-SubCell"/>
</dbReference>